<comment type="similarity">
    <text evidence="1">Belongs to the 'GDXG' lipolytic enzyme family.</text>
</comment>
<dbReference type="Gene3D" id="3.40.50.1820">
    <property type="entry name" value="alpha/beta hydrolase"/>
    <property type="match status" value="1"/>
</dbReference>
<name>A0ABT1GY89_9NOCA</name>
<feature type="region of interest" description="Disordered" evidence="4">
    <location>
        <begin position="1"/>
        <end position="21"/>
    </location>
</feature>
<keyword evidence="7" id="KW-1185">Reference proteome</keyword>
<dbReference type="PANTHER" id="PTHR48081:SF30">
    <property type="entry name" value="ACETYL-HYDROLASE LIPR-RELATED"/>
    <property type="match status" value="1"/>
</dbReference>
<keyword evidence="2" id="KW-0378">Hydrolase</keyword>
<gene>
    <name evidence="6" type="ORF">LX12_001020</name>
</gene>
<organism evidence="6 7">
    <name type="scientific">Williamsia serinedens</name>
    <dbReference type="NCBI Taxonomy" id="391736"/>
    <lineage>
        <taxon>Bacteria</taxon>
        <taxon>Bacillati</taxon>
        <taxon>Actinomycetota</taxon>
        <taxon>Actinomycetes</taxon>
        <taxon>Mycobacteriales</taxon>
        <taxon>Nocardiaceae</taxon>
        <taxon>Williamsia</taxon>
    </lineage>
</organism>
<dbReference type="PANTHER" id="PTHR48081">
    <property type="entry name" value="AB HYDROLASE SUPERFAMILY PROTEIN C4A8.06C"/>
    <property type="match status" value="1"/>
</dbReference>
<feature type="domain" description="Alpha/beta hydrolase fold-3" evidence="5">
    <location>
        <begin position="122"/>
        <end position="323"/>
    </location>
</feature>
<evidence type="ECO:0000259" key="5">
    <source>
        <dbReference type="Pfam" id="PF07859"/>
    </source>
</evidence>
<comment type="caution">
    <text evidence="6">The sequence shown here is derived from an EMBL/GenBank/DDBJ whole genome shotgun (WGS) entry which is preliminary data.</text>
</comment>
<evidence type="ECO:0000313" key="6">
    <source>
        <dbReference type="EMBL" id="MCP2159841.1"/>
    </source>
</evidence>
<proteinExistence type="inferred from homology"/>
<dbReference type="Proteomes" id="UP001205740">
    <property type="component" value="Unassembled WGS sequence"/>
</dbReference>
<dbReference type="Pfam" id="PF07859">
    <property type="entry name" value="Abhydrolase_3"/>
    <property type="match status" value="1"/>
</dbReference>
<dbReference type="SUPFAM" id="SSF53474">
    <property type="entry name" value="alpha/beta-Hydrolases"/>
    <property type="match status" value="1"/>
</dbReference>
<dbReference type="PROSITE" id="PS01174">
    <property type="entry name" value="LIPASE_GDXG_SER"/>
    <property type="match status" value="1"/>
</dbReference>
<evidence type="ECO:0000256" key="4">
    <source>
        <dbReference type="SAM" id="MobiDB-lite"/>
    </source>
</evidence>
<protein>
    <submittedName>
        <fullName evidence="6">Acetyl esterase/lipase</fullName>
    </submittedName>
</protein>
<dbReference type="InterPro" id="IPR033140">
    <property type="entry name" value="Lipase_GDXG_put_SER_AS"/>
</dbReference>
<dbReference type="RefSeq" id="WP_253653438.1">
    <property type="nucleotide sequence ID" value="NZ_BAAAOE010000001.1"/>
</dbReference>
<dbReference type="InterPro" id="IPR029058">
    <property type="entry name" value="AB_hydrolase_fold"/>
</dbReference>
<dbReference type="InterPro" id="IPR050300">
    <property type="entry name" value="GDXG_lipolytic_enzyme"/>
</dbReference>
<dbReference type="EMBL" id="JAMTCG010000002">
    <property type="protein sequence ID" value="MCP2159841.1"/>
    <property type="molecule type" value="Genomic_DNA"/>
</dbReference>
<evidence type="ECO:0000256" key="2">
    <source>
        <dbReference type="ARBA" id="ARBA00022801"/>
    </source>
</evidence>
<feature type="active site" evidence="3">
    <location>
        <position position="195"/>
    </location>
</feature>
<evidence type="ECO:0000256" key="1">
    <source>
        <dbReference type="ARBA" id="ARBA00010515"/>
    </source>
</evidence>
<reference evidence="6 7" key="1">
    <citation type="submission" date="2022-06" db="EMBL/GenBank/DDBJ databases">
        <title>Genomic Encyclopedia of Archaeal and Bacterial Type Strains, Phase II (KMG-II): from individual species to whole genera.</title>
        <authorList>
            <person name="Goeker M."/>
        </authorList>
    </citation>
    <scope>NUCLEOTIDE SEQUENCE [LARGE SCALE GENOMIC DNA]</scope>
    <source>
        <strain evidence="6 7">DSM 45037</strain>
    </source>
</reference>
<sequence>MSLTIEPDGTAPTGTVADTLDMPWHSARGSRRSRTINGSMGRALPLMSSGWGLRRFGLSTDGLVLTPSPAMIRRARPVINQMMCRLSPVPRGTRVSRVHHPRGLRGEWVHGRGVGPGGTVIYYLHGSGYAICTPRTHRGLVSRLSTLTDMPAFVLDYRKGPEHRFPTGGDDAIAGYQWLLDKGYSADRILVAGDSAGGHLALDLIAHNHRTGTPQPGAMVLFSPLSDPTFSLAMKRHEAGHRDPLIDARLGAHVLGMYLGDVDRDDPRLVPELTSDMALPPTLVQAGSLECMSDDARDIHSRISAAGGRSDLQIWPDQTHVFQMFPVLTPESGRALRAAAHFVDKVFTPAR</sequence>
<dbReference type="InterPro" id="IPR013094">
    <property type="entry name" value="AB_hydrolase_3"/>
</dbReference>
<accession>A0ABT1GY89</accession>
<evidence type="ECO:0000256" key="3">
    <source>
        <dbReference type="PROSITE-ProRule" id="PRU10038"/>
    </source>
</evidence>
<evidence type="ECO:0000313" key="7">
    <source>
        <dbReference type="Proteomes" id="UP001205740"/>
    </source>
</evidence>